<comment type="caution">
    <text evidence="4">The sequence shown here is derived from an EMBL/GenBank/DDBJ whole genome shotgun (WGS) entry which is preliminary data.</text>
</comment>
<feature type="transmembrane region" description="Helical" evidence="3">
    <location>
        <begin position="338"/>
        <end position="356"/>
    </location>
</feature>
<feature type="compositionally biased region" description="Polar residues" evidence="2">
    <location>
        <begin position="140"/>
        <end position="150"/>
    </location>
</feature>
<keyword evidence="3" id="KW-1133">Transmembrane helix</keyword>
<feature type="region of interest" description="Disordered" evidence="2">
    <location>
        <begin position="1"/>
        <end position="81"/>
    </location>
</feature>
<accession>A0A9R1XPT2</accession>
<keyword evidence="5" id="KW-1185">Reference proteome</keyword>
<evidence type="ECO:0000313" key="5">
    <source>
        <dbReference type="Proteomes" id="UP000235145"/>
    </source>
</evidence>
<organism evidence="4 5">
    <name type="scientific">Lactuca sativa</name>
    <name type="common">Garden lettuce</name>
    <dbReference type="NCBI Taxonomy" id="4236"/>
    <lineage>
        <taxon>Eukaryota</taxon>
        <taxon>Viridiplantae</taxon>
        <taxon>Streptophyta</taxon>
        <taxon>Embryophyta</taxon>
        <taxon>Tracheophyta</taxon>
        <taxon>Spermatophyta</taxon>
        <taxon>Magnoliopsida</taxon>
        <taxon>eudicotyledons</taxon>
        <taxon>Gunneridae</taxon>
        <taxon>Pentapetalae</taxon>
        <taxon>asterids</taxon>
        <taxon>campanulids</taxon>
        <taxon>Asterales</taxon>
        <taxon>Asteraceae</taxon>
        <taxon>Cichorioideae</taxon>
        <taxon>Cichorieae</taxon>
        <taxon>Lactucinae</taxon>
        <taxon>Lactuca</taxon>
    </lineage>
</organism>
<keyword evidence="1" id="KW-0175">Coiled coil</keyword>
<evidence type="ECO:0000256" key="3">
    <source>
        <dbReference type="SAM" id="Phobius"/>
    </source>
</evidence>
<proteinExistence type="predicted"/>
<dbReference type="Gramene" id="rna-gnl|WGS:NBSK|LSAT_2X77380_mrna">
    <property type="protein sequence ID" value="cds-PLY62172.1"/>
    <property type="gene ID" value="gene-LSAT_2X77380"/>
</dbReference>
<sequence>MPTFTTIALHSLIEPKASKSMAAGKNGSDSKQGNQVNDTDKQTDSNNSTETKERKHHWTQISPALYATPDPTPLPLIPDSPSSFTPSPYIVNHKGRGPRLLKTFSEKDAALLDEKTSETIDEKINGTDDTDISNDPAVEQDNSISNPNLEQDNETDDFFDPQDSLSVRSSTDGVNTSASEFYDAWEELSSEIGSQSSRSDFETELREMKLSLLVEMEKRKQAEEKINDMKNQWGRIREQLSLVGLNLTNLEEDQSADDLSNQVHVIRFVSDSIGRGIGKAEVEAEMELLLDSKNFEIARLLDRLKYYEAVNREMSQRNQETMETMRSVRQRRKRRQKWIWGSIVAVVTVGSAALVWSNVSIEKGSISTDSDSSHK</sequence>
<gene>
    <name evidence="4" type="ORF">LSAT_V11C200078480</name>
</gene>
<protein>
    <submittedName>
        <fullName evidence="4">Uncharacterized protein</fullName>
    </submittedName>
</protein>
<name>A0A9R1XPT2_LACSA</name>
<feature type="compositionally biased region" description="Polar residues" evidence="2">
    <location>
        <begin position="163"/>
        <end position="173"/>
    </location>
</feature>
<reference evidence="4 5" key="1">
    <citation type="journal article" date="2017" name="Nat. Commun.">
        <title>Genome assembly with in vitro proximity ligation data and whole-genome triplication in lettuce.</title>
        <authorList>
            <person name="Reyes-Chin-Wo S."/>
            <person name="Wang Z."/>
            <person name="Yang X."/>
            <person name="Kozik A."/>
            <person name="Arikit S."/>
            <person name="Song C."/>
            <person name="Xia L."/>
            <person name="Froenicke L."/>
            <person name="Lavelle D.O."/>
            <person name="Truco M.J."/>
            <person name="Xia R."/>
            <person name="Zhu S."/>
            <person name="Xu C."/>
            <person name="Xu H."/>
            <person name="Xu X."/>
            <person name="Cox K."/>
            <person name="Korf I."/>
            <person name="Meyers B.C."/>
            <person name="Michelmore R.W."/>
        </authorList>
    </citation>
    <scope>NUCLEOTIDE SEQUENCE [LARGE SCALE GENOMIC DNA]</scope>
    <source>
        <strain evidence="5">cv. Salinas</strain>
        <tissue evidence="4">Seedlings</tissue>
    </source>
</reference>
<dbReference type="PANTHER" id="PTHR35490">
    <property type="entry name" value="BACTERIOPHAGE N4 ADSORPTION B PROTEIN"/>
    <property type="match status" value="1"/>
</dbReference>
<feature type="compositionally biased region" description="Polar residues" evidence="2">
    <location>
        <begin position="27"/>
        <end position="37"/>
    </location>
</feature>
<dbReference type="PANTHER" id="PTHR35490:SF2">
    <property type="entry name" value="BACTERIOPHAGE N4 ADSORPTION B PROTEIN"/>
    <property type="match status" value="1"/>
</dbReference>
<feature type="coiled-coil region" evidence="1">
    <location>
        <begin position="212"/>
        <end position="239"/>
    </location>
</feature>
<keyword evidence="3" id="KW-0472">Membrane</keyword>
<dbReference type="OrthoDB" id="1923043at2759"/>
<dbReference type="Proteomes" id="UP000235145">
    <property type="component" value="Unassembled WGS sequence"/>
</dbReference>
<dbReference type="AlphaFoldDB" id="A0A9R1XPT2"/>
<evidence type="ECO:0000256" key="2">
    <source>
        <dbReference type="SAM" id="MobiDB-lite"/>
    </source>
</evidence>
<feature type="region of interest" description="Disordered" evidence="2">
    <location>
        <begin position="119"/>
        <end position="173"/>
    </location>
</feature>
<evidence type="ECO:0000313" key="4">
    <source>
        <dbReference type="EMBL" id="KAJ0221241.1"/>
    </source>
</evidence>
<keyword evidence="3" id="KW-0812">Transmembrane</keyword>
<dbReference type="EMBL" id="NBSK02000002">
    <property type="protein sequence ID" value="KAJ0221241.1"/>
    <property type="molecule type" value="Genomic_DNA"/>
</dbReference>
<feature type="compositionally biased region" description="Acidic residues" evidence="2">
    <location>
        <begin position="151"/>
        <end position="160"/>
    </location>
</feature>
<evidence type="ECO:0000256" key="1">
    <source>
        <dbReference type="SAM" id="Coils"/>
    </source>
</evidence>